<dbReference type="SUPFAM" id="SSF54593">
    <property type="entry name" value="Glyoxalase/Bleomycin resistance protein/Dihydroxybiphenyl dioxygenase"/>
    <property type="match status" value="1"/>
</dbReference>
<dbReference type="EC" id="4.4.1.5" evidence="3"/>
<dbReference type="GO" id="GO:0004462">
    <property type="term" value="F:lactoylglutathione lyase activity"/>
    <property type="evidence" value="ECO:0007669"/>
    <property type="project" value="UniProtKB-EC"/>
</dbReference>
<dbReference type="PROSITE" id="PS00934">
    <property type="entry name" value="GLYOXALASE_I_1"/>
    <property type="match status" value="1"/>
</dbReference>
<dbReference type="InterPro" id="IPR018146">
    <property type="entry name" value="Glyoxalase_1_CS"/>
</dbReference>
<keyword evidence="6" id="KW-0456">Lyase</keyword>
<dbReference type="Gene3D" id="3.10.180.10">
    <property type="entry name" value="2,3-Dihydroxybiphenyl 1,2-Dioxygenase, domain 1"/>
    <property type="match status" value="1"/>
</dbReference>
<evidence type="ECO:0000256" key="6">
    <source>
        <dbReference type="ARBA" id="ARBA00023239"/>
    </source>
</evidence>
<evidence type="ECO:0000256" key="5">
    <source>
        <dbReference type="ARBA" id="ARBA00022833"/>
    </source>
</evidence>
<evidence type="ECO:0000256" key="7">
    <source>
        <dbReference type="ARBA" id="ARBA00030291"/>
    </source>
</evidence>
<dbReference type="AlphaFoldDB" id="A0A9N8ZQM4"/>
<comment type="cofactor">
    <cofactor evidence="12">
        <name>Zn(2+)</name>
        <dbReference type="ChEBI" id="CHEBI:29105"/>
    </cofactor>
    <text evidence="12">Binds 1 zinc ion per subunit. In the homodimer, two zinc ions are bound between subunits.</text>
</comment>
<keyword evidence="15" id="KW-1185">Reference proteome</keyword>
<reference evidence="14" key="1">
    <citation type="submission" date="2021-06" db="EMBL/GenBank/DDBJ databases">
        <authorList>
            <person name="Kallberg Y."/>
            <person name="Tangrot J."/>
            <person name="Rosling A."/>
        </authorList>
    </citation>
    <scope>NUCLEOTIDE SEQUENCE</scope>
    <source>
        <strain evidence="14">87-6 pot B 2015</strain>
    </source>
</reference>
<keyword evidence="4 12" id="KW-0479">Metal-binding</keyword>
<evidence type="ECO:0000256" key="12">
    <source>
        <dbReference type="PIRSR" id="PIRSR604361-3"/>
    </source>
</evidence>
<accession>A0A9N8ZQM4</accession>
<dbReference type="InterPro" id="IPR029068">
    <property type="entry name" value="Glyas_Bleomycin-R_OHBP_Dase"/>
</dbReference>
<evidence type="ECO:0000256" key="10">
    <source>
        <dbReference type="ARBA" id="ARBA00033298"/>
    </source>
</evidence>
<feature type="binding site" evidence="12">
    <location>
        <position position="108"/>
    </location>
    <ligand>
        <name>Zn(2+)</name>
        <dbReference type="ChEBI" id="CHEBI:29105"/>
        <note>ligand shared between dimeric partners</note>
    </ligand>
</feature>
<sequence length="166" mass="19264">MATDISTYRFNHTMIRVKDPQVSLKFYEEILGMKYKLQFNSSSYLPEKEFTLYFLAYVRDVLPESTDERIKYIFSREAVLELTHNWKTELDPNFEYHHGNKDPQGFGHLAIAVDNIEAACKRFNDNGVKFIKKLTDGAMKHIAFIADPDGYWVEIVQAGLDPTKSD</sequence>
<feature type="binding site" evidence="12">
    <location>
        <position position="81"/>
    </location>
    <ligand>
        <name>Zn(2+)</name>
        <dbReference type="ChEBI" id="CHEBI:29105"/>
        <note>ligand shared between dimeric partners</note>
    </ligand>
</feature>
<dbReference type="PROSITE" id="PS51819">
    <property type="entry name" value="VOC"/>
    <property type="match status" value="1"/>
</dbReference>
<evidence type="ECO:0000259" key="13">
    <source>
        <dbReference type="PROSITE" id="PS51819"/>
    </source>
</evidence>
<evidence type="ECO:0000256" key="3">
    <source>
        <dbReference type="ARBA" id="ARBA00012081"/>
    </source>
</evidence>
<keyword evidence="5 12" id="KW-0862">Zinc</keyword>
<protein>
    <recommendedName>
        <fullName evidence="3">lactoylglutathione lyase</fullName>
        <ecNumber evidence="3">4.4.1.5</ecNumber>
    </recommendedName>
    <alternativeName>
        <fullName evidence="8">Aldoketomutase</fullName>
    </alternativeName>
    <alternativeName>
        <fullName evidence="7">Ketone-aldehyde mutase</fullName>
    </alternativeName>
    <alternativeName>
        <fullName evidence="9">Methylglyoxalase</fullName>
    </alternativeName>
    <alternativeName>
        <fullName evidence="10">S-D-lactoylglutathione methylglyoxal lyase</fullName>
    </alternativeName>
</protein>
<gene>
    <name evidence="14" type="ORF">FMOSSE_LOCUS4165</name>
</gene>
<dbReference type="InterPro" id="IPR037523">
    <property type="entry name" value="VOC_core"/>
</dbReference>
<dbReference type="CDD" id="cd07233">
    <property type="entry name" value="GlxI_Zn"/>
    <property type="match status" value="1"/>
</dbReference>
<dbReference type="EMBL" id="CAJVPP010000680">
    <property type="protein sequence ID" value="CAG8503564.1"/>
    <property type="molecule type" value="Genomic_DNA"/>
</dbReference>
<evidence type="ECO:0000256" key="11">
    <source>
        <dbReference type="PIRSR" id="PIRSR604361-1"/>
    </source>
</evidence>
<dbReference type="Pfam" id="PF00903">
    <property type="entry name" value="Glyoxalase"/>
    <property type="match status" value="1"/>
</dbReference>
<evidence type="ECO:0000256" key="9">
    <source>
        <dbReference type="ARBA" id="ARBA00032460"/>
    </source>
</evidence>
<evidence type="ECO:0000313" key="15">
    <source>
        <dbReference type="Proteomes" id="UP000789375"/>
    </source>
</evidence>
<dbReference type="InterPro" id="IPR004360">
    <property type="entry name" value="Glyas_Fos-R_dOase_dom"/>
</dbReference>
<evidence type="ECO:0000256" key="2">
    <source>
        <dbReference type="ARBA" id="ARBA00010363"/>
    </source>
</evidence>
<feature type="binding site" evidence="12">
    <location>
        <position position="154"/>
    </location>
    <ligand>
        <name>Zn(2+)</name>
        <dbReference type="ChEBI" id="CHEBI:29105"/>
        <note>ligand shared between dimeric partners</note>
    </ligand>
</feature>
<proteinExistence type="inferred from homology"/>
<name>A0A9N8ZQM4_FUNMO</name>
<dbReference type="InterPro" id="IPR004361">
    <property type="entry name" value="Glyoxalase_1"/>
</dbReference>
<comment type="pathway">
    <text evidence="1">Secondary metabolite metabolism; methylglyoxal degradation; (R)-lactate from methylglyoxal: step 1/2.</text>
</comment>
<evidence type="ECO:0000313" key="14">
    <source>
        <dbReference type="EMBL" id="CAG8503564.1"/>
    </source>
</evidence>
<feature type="active site" description="Proton donor/acceptor" evidence="11">
    <location>
        <position position="154"/>
    </location>
</feature>
<dbReference type="PANTHER" id="PTHR10374">
    <property type="entry name" value="LACTOYLGLUTATHIONE LYASE GLYOXALASE I"/>
    <property type="match status" value="1"/>
</dbReference>
<dbReference type="PANTHER" id="PTHR10374:SF30">
    <property type="entry name" value="LACTOYLGLUTATHIONE LYASE"/>
    <property type="match status" value="1"/>
</dbReference>
<comment type="similarity">
    <text evidence="2">Belongs to the glyoxalase I family.</text>
</comment>
<dbReference type="GO" id="GO:0046872">
    <property type="term" value="F:metal ion binding"/>
    <property type="evidence" value="ECO:0007669"/>
    <property type="project" value="UniProtKB-KW"/>
</dbReference>
<dbReference type="NCBIfam" id="TIGR00068">
    <property type="entry name" value="glyox_I"/>
    <property type="match status" value="1"/>
</dbReference>
<comment type="caution">
    <text evidence="14">The sequence shown here is derived from an EMBL/GenBank/DDBJ whole genome shotgun (WGS) entry which is preliminary data.</text>
</comment>
<feature type="domain" description="VOC" evidence="13">
    <location>
        <begin position="9"/>
        <end position="158"/>
    </location>
</feature>
<dbReference type="Proteomes" id="UP000789375">
    <property type="component" value="Unassembled WGS sequence"/>
</dbReference>
<evidence type="ECO:0000256" key="4">
    <source>
        <dbReference type="ARBA" id="ARBA00022723"/>
    </source>
</evidence>
<organism evidence="14 15">
    <name type="scientific">Funneliformis mosseae</name>
    <name type="common">Endomycorrhizal fungus</name>
    <name type="synonym">Glomus mosseae</name>
    <dbReference type="NCBI Taxonomy" id="27381"/>
    <lineage>
        <taxon>Eukaryota</taxon>
        <taxon>Fungi</taxon>
        <taxon>Fungi incertae sedis</taxon>
        <taxon>Mucoromycota</taxon>
        <taxon>Glomeromycotina</taxon>
        <taxon>Glomeromycetes</taxon>
        <taxon>Glomerales</taxon>
        <taxon>Glomeraceae</taxon>
        <taxon>Funneliformis</taxon>
    </lineage>
</organism>
<evidence type="ECO:0000256" key="1">
    <source>
        <dbReference type="ARBA" id="ARBA00005008"/>
    </source>
</evidence>
<evidence type="ECO:0000256" key="8">
    <source>
        <dbReference type="ARBA" id="ARBA00030892"/>
    </source>
</evidence>